<proteinExistence type="predicted"/>
<feature type="compositionally biased region" description="Low complexity" evidence="1">
    <location>
        <begin position="698"/>
        <end position="709"/>
    </location>
</feature>
<dbReference type="OrthoDB" id="3257981at2759"/>
<protein>
    <submittedName>
        <fullName evidence="3">Uncharacterized protein</fullName>
    </submittedName>
</protein>
<feature type="compositionally biased region" description="Low complexity" evidence="1">
    <location>
        <begin position="28"/>
        <end position="164"/>
    </location>
</feature>
<sequence length="823" mass="84163">MALRQMLKTTVLLSLLNSSLAASNSAFAPFSNNTSTSTPSTELSSTIPISDSSSSSFSLDSTTFIEPSTSPTSTVEVTSSQTSSEDTSTDSTSLSASSDTSTISSEATDSSSDSGSTSSTSSSSISAEPSTTSSSSSSAAPGESSTTVPPPTSTQESTTTSSSSIDGDFPTPPPEVVITGALGPITLGPQTSTETGDFESMQTGIPGLTTDSATQTSRDGHNTILPIWFLAGGIGIIKFPPPGINPGGIVPPPPGFPPLFIGPNGSPTAGGPPQGTKDPQTSSTDDPTSSDPTSSNPSSTSDSCTTATASSCVQTCTPISDAQGSSTVTCGQASCAPSTGCSATATTSTTTVAQPSCTSGCSECSKYQGDGEDVPEDTGGSDDDELDGAQRRSQLPPSIAGRISLSLPLEKRADDFDTFNLGTPDACTLGKNLKIPNYPKPNGLPGKAAGGAQMWWVMTETTAPNTCPVLDYNKVTDAAVTSQKINAADTTAYTKGGDWSRTNPTVNVDHVYELSILKQFFSSRVTAANCAEFKNFFDVADAGSPQVAGDTRLQTIWRQLPSNINPDFAGMDAKINAVKAQAFSKGFSNPSGADNSLGYLYHLALAFKLTNDPLVSPLFQKTNNRIYAALLGMDSIIDAANCGSTTTPVITGDWASSYKTWITDLLTTAGTDVNTKVSAILGDDTKLGPSARVGPGSTTGTDGTATATTNSIGRGVDAFLLAYPTPNAFTFNVNNLVVFPQTSTLPIKRQACSKPTPSASDISASATSTPPISSSPISTTFVPPSSTSSPPPASSTTTTEPCNEPDGCSCFRGDDGKCNCLCS</sequence>
<accession>A0A9P7YCL8</accession>
<feature type="compositionally biased region" description="Low complexity" evidence="1">
    <location>
        <begin position="755"/>
        <end position="801"/>
    </location>
</feature>
<evidence type="ECO:0000313" key="3">
    <source>
        <dbReference type="EMBL" id="KAG9230977.1"/>
    </source>
</evidence>
<name>A0A9P7YCL8_9HELO</name>
<evidence type="ECO:0000313" key="4">
    <source>
        <dbReference type="Proteomes" id="UP000824998"/>
    </source>
</evidence>
<dbReference type="AlphaFoldDB" id="A0A9P7YCL8"/>
<feature type="chain" id="PRO_5040315426" evidence="2">
    <location>
        <begin position="22"/>
        <end position="823"/>
    </location>
</feature>
<organism evidence="3 4">
    <name type="scientific">Amylocarpus encephaloides</name>
    <dbReference type="NCBI Taxonomy" id="45428"/>
    <lineage>
        <taxon>Eukaryota</taxon>
        <taxon>Fungi</taxon>
        <taxon>Dikarya</taxon>
        <taxon>Ascomycota</taxon>
        <taxon>Pezizomycotina</taxon>
        <taxon>Leotiomycetes</taxon>
        <taxon>Helotiales</taxon>
        <taxon>Helotiales incertae sedis</taxon>
        <taxon>Amylocarpus</taxon>
    </lineage>
</organism>
<evidence type="ECO:0000256" key="1">
    <source>
        <dbReference type="SAM" id="MobiDB-lite"/>
    </source>
</evidence>
<feature type="compositionally biased region" description="Polar residues" evidence="1">
    <location>
        <begin position="188"/>
        <end position="197"/>
    </location>
</feature>
<dbReference type="Proteomes" id="UP000824998">
    <property type="component" value="Unassembled WGS sequence"/>
</dbReference>
<feature type="compositionally biased region" description="Acidic residues" evidence="1">
    <location>
        <begin position="370"/>
        <end position="387"/>
    </location>
</feature>
<dbReference type="EMBL" id="MU251631">
    <property type="protein sequence ID" value="KAG9230977.1"/>
    <property type="molecule type" value="Genomic_DNA"/>
</dbReference>
<keyword evidence="4" id="KW-1185">Reference proteome</keyword>
<feature type="region of interest" description="Disordered" evidence="1">
    <location>
        <begin position="749"/>
        <end position="803"/>
    </location>
</feature>
<feature type="compositionally biased region" description="Pro residues" evidence="1">
    <location>
        <begin position="247"/>
        <end position="257"/>
    </location>
</feature>
<gene>
    <name evidence="3" type="ORF">BJ875DRAFT_518294</name>
</gene>
<comment type="caution">
    <text evidence="3">The sequence shown here is derived from an EMBL/GenBank/DDBJ whole genome shotgun (WGS) entry which is preliminary data.</text>
</comment>
<keyword evidence="2" id="KW-0732">Signal</keyword>
<feature type="region of interest" description="Disordered" evidence="1">
    <location>
        <begin position="688"/>
        <end position="709"/>
    </location>
</feature>
<feature type="region of interest" description="Disordered" evidence="1">
    <location>
        <begin position="367"/>
        <end position="398"/>
    </location>
</feature>
<feature type="region of interest" description="Disordered" evidence="1">
    <location>
        <begin position="28"/>
        <end position="197"/>
    </location>
</feature>
<feature type="compositionally biased region" description="Low complexity" evidence="1">
    <location>
        <begin position="276"/>
        <end position="304"/>
    </location>
</feature>
<feature type="signal peptide" evidence="2">
    <location>
        <begin position="1"/>
        <end position="21"/>
    </location>
</feature>
<evidence type="ECO:0000256" key="2">
    <source>
        <dbReference type="SAM" id="SignalP"/>
    </source>
</evidence>
<feature type="region of interest" description="Disordered" evidence="1">
    <location>
        <begin position="247"/>
        <end position="304"/>
    </location>
</feature>
<reference evidence="3" key="1">
    <citation type="journal article" date="2021" name="IMA Fungus">
        <title>Genomic characterization of three marine fungi, including Emericellopsis atlantica sp. nov. with signatures of a generalist lifestyle and marine biomass degradation.</title>
        <authorList>
            <person name="Hagestad O.C."/>
            <person name="Hou L."/>
            <person name="Andersen J.H."/>
            <person name="Hansen E.H."/>
            <person name="Altermark B."/>
            <person name="Li C."/>
            <person name="Kuhnert E."/>
            <person name="Cox R.J."/>
            <person name="Crous P.W."/>
            <person name="Spatafora J.W."/>
            <person name="Lail K."/>
            <person name="Amirebrahimi M."/>
            <person name="Lipzen A."/>
            <person name="Pangilinan J."/>
            <person name="Andreopoulos W."/>
            <person name="Hayes R.D."/>
            <person name="Ng V."/>
            <person name="Grigoriev I.V."/>
            <person name="Jackson S.A."/>
            <person name="Sutton T.D.S."/>
            <person name="Dobson A.D.W."/>
            <person name="Rama T."/>
        </authorList>
    </citation>
    <scope>NUCLEOTIDE SEQUENCE</scope>
    <source>
        <strain evidence="3">TRa018bII</strain>
    </source>
</reference>